<gene>
    <name evidence="2" type="ORF">ODALV1_LOCUS4831</name>
</gene>
<keyword evidence="3" id="KW-1185">Reference proteome</keyword>
<evidence type="ECO:0000313" key="3">
    <source>
        <dbReference type="Proteomes" id="UP001642540"/>
    </source>
</evidence>
<protein>
    <submittedName>
        <fullName evidence="2">Uncharacterized protein</fullName>
    </submittedName>
</protein>
<sequence length="114" mass="12837">MDDLRIEKNGQSIEPYVSENKIRRYHPKPEAPAKTNENVPVFKRARQGYTAESTEKVPRKKAKPTKTNFKTQNGAFLGKTIPRSPTKPINPTAYLELDQVATISAHSTEKQASQ</sequence>
<proteinExistence type="predicted"/>
<evidence type="ECO:0000313" key="2">
    <source>
        <dbReference type="EMBL" id="CAL8081083.1"/>
    </source>
</evidence>
<comment type="caution">
    <text evidence="2">The sequence shown here is derived from an EMBL/GenBank/DDBJ whole genome shotgun (WGS) entry which is preliminary data.</text>
</comment>
<organism evidence="2 3">
    <name type="scientific">Orchesella dallaii</name>
    <dbReference type="NCBI Taxonomy" id="48710"/>
    <lineage>
        <taxon>Eukaryota</taxon>
        <taxon>Metazoa</taxon>
        <taxon>Ecdysozoa</taxon>
        <taxon>Arthropoda</taxon>
        <taxon>Hexapoda</taxon>
        <taxon>Collembola</taxon>
        <taxon>Entomobryomorpha</taxon>
        <taxon>Entomobryoidea</taxon>
        <taxon>Orchesellidae</taxon>
        <taxon>Orchesellinae</taxon>
        <taxon>Orchesella</taxon>
    </lineage>
</organism>
<feature type="region of interest" description="Disordered" evidence="1">
    <location>
        <begin position="21"/>
        <end position="90"/>
    </location>
</feature>
<dbReference type="Proteomes" id="UP001642540">
    <property type="component" value="Unassembled WGS sequence"/>
</dbReference>
<feature type="compositionally biased region" description="Polar residues" evidence="1">
    <location>
        <begin position="65"/>
        <end position="74"/>
    </location>
</feature>
<name>A0ABP1PZA2_9HEXA</name>
<evidence type="ECO:0000256" key="1">
    <source>
        <dbReference type="SAM" id="MobiDB-lite"/>
    </source>
</evidence>
<reference evidence="2 3" key="1">
    <citation type="submission" date="2024-08" db="EMBL/GenBank/DDBJ databases">
        <authorList>
            <person name="Cucini C."/>
            <person name="Frati F."/>
        </authorList>
    </citation>
    <scope>NUCLEOTIDE SEQUENCE [LARGE SCALE GENOMIC DNA]</scope>
</reference>
<accession>A0ABP1PZA2</accession>
<dbReference type="EMBL" id="CAXLJM020000014">
    <property type="protein sequence ID" value="CAL8081083.1"/>
    <property type="molecule type" value="Genomic_DNA"/>
</dbReference>